<sequence>MKNARIQNYSISDLRDRPEFAADVADRIWNAWWRDEGHELAFIAGLVDENFASTGLPQALVAHDGDTFLGTAHLIDNDLESRPQYSPWVAAVWVDEAARKSGIGAALVQAGAEAAFRQGFDTAYLCAKPAVSAFYEQMGWQRIEDDVDGLVVFAMKRKA</sequence>
<evidence type="ECO:0000313" key="3">
    <source>
        <dbReference type="Proteomes" id="UP000536262"/>
    </source>
</evidence>
<dbReference type="PANTHER" id="PTHR13538">
    <property type="entry name" value="N-ACETYLTRANSFERASE 6"/>
    <property type="match status" value="1"/>
</dbReference>
<dbReference type="PANTHER" id="PTHR13538:SF4">
    <property type="entry name" value="N-ALPHA-ACETYLTRANSFERASE 80"/>
    <property type="match status" value="1"/>
</dbReference>
<dbReference type="InterPro" id="IPR039840">
    <property type="entry name" value="NAA80"/>
</dbReference>
<dbReference type="RefSeq" id="WP_055981605.1">
    <property type="nucleotide sequence ID" value="NZ_BAABEG010000001.1"/>
</dbReference>
<comment type="caution">
    <text evidence="2">The sequence shown here is derived from an EMBL/GenBank/DDBJ whole genome shotgun (WGS) entry which is preliminary data.</text>
</comment>
<dbReference type="GO" id="GO:1905502">
    <property type="term" value="F:acetyl-CoA binding"/>
    <property type="evidence" value="ECO:0007669"/>
    <property type="project" value="TreeGrafter"/>
</dbReference>
<protein>
    <submittedName>
        <fullName evidence="2">GNAT superfamily N-acetyltransferase</fullName>
    </submittedName>
</protein>
<dbReference type="InterPro" id="IPR000182">
    <property type="entry name" value="GNAT_dom"/>
</dbReference>
<dbReference type="Gene3D" id="3.40.630.30">
    <property type="match status" value="1"/>
</dbReference>
<proteinExistence type="predicted"/>
<keyword evidence="3" id="KW-1185">Reference proteome</keyword>
<reference evidence="2 3" key="1">
    <citation type="submission" date="2020-08" db="EMBL/GenBank/DDBJ databases">
        <title>Genomic Encyclopedia of Type Strains, Phase IV (KMG-IV): sequencing the most valuable type-strain genomes for metagenomic binning, comparative biology and taxonomic classification.</title>
        <authorList>
            <person name="Goeker M."/>
        </authorList>
    </citation>
    <scope>NUCLEOTIDE SEQUENCE [LARGE SCALE GENOMIC DNA]</scope>
    <source>
        <strain evidence="2 3">DSM 7051</strain>
    </source>
</reference>
<accession>A0A7X0KKF3</accession>
<evidence type="ECO:0000259" key="1">
    <source>
        <dbReference type="PROSITE" id="PS51186"/>
    </source>
</evidence>
<feature type="domain" description="N-acetyltransferase" evidence="1">
    <location>
        <begin position="12"/>
        <end position="159"/>
    </location>
</feature>
<dbReference type="GO" id="GO:0005737">
    <property type="term" value="C:cytoplasm"/>
    <property type="evidence" value="ECO:0007669"/>
    <property type="project" value="TreeGrafter"/>
</dbReference>
<evidence type="ECO:0000313" key="2">
    <source>
        <dbReference type="EMBL" id="MBB6353969.1"/>
    </source>
</evidence>
<name>A0A7X0KKF3_9HYPH</name>
<dbReference type="InterPro" id="IPR016181">
    <property type="entry name" value="Acyl_CoA_acyltransferase"/>
</dbReference>
<dbReference type="Pfam" id="PF13508">
    <property type="entry name" value="Acetyltransf_7"/>
    <property type="match status" value="1"/>
</dbReference>
<dbReference type="PROSITE" id="PS51186">
    <property type="entry name" value="GNAT"/>
    <property type="match status" value="1"/>
</dbReference>
<dbReference type="AlphaFoldDB" id="A0A7X0KKF3"/>
<dbReference type="GO" id="GO:0008080">
    <property type="term" value="F:N-acetyltransferase activity"/>
    <property type="evidence" value="ECO:0007669"/>
    <property type="project" value="InterPro"/>
</dbReference>
<organism evidence="2 3">
    <name type="scientific">Aminobacter aganoensis</name>
    <dbReference type="NCBI Taxonomy" id="83264"/>
    <lineage>
        <taxon>Bacteria</taxon>
        <taxon>Pseudomonadati</taxon>
        <taxon>Pseudomonadota</taxon>
        <taxon>Alphaproteobacteria</taxon>
        <taxon>Hyphomicrobiales</taxon>
        <taxon>Phyllobacteriaceae</taxon>
        <taxon>Aminobacter</taxon>
    </lineage>
</organism>
<dbReference type="CDD" id="cd04301">
    <property type="entry name" value="NAT_SF"/>
    <property type="match status" value="1"/>
</dbReference>
<dbReference type="EMBL" id="JACHOU010000003">
    <property type="protein sequence ID" value="MBB6353969.1"/>
    <property type="molecule type" value="Genomic_DNA"/>
</dbReference>
<gene>
    <name evidence="2" type="ORF">GGR00_001743</name>
</gene>
<dbReference type="Proteomes" id="UP000536262">
    <property type="component" value="Unassembled WGS sequence"/>
</dbReference>
<dbReference type="SUPFAM" id="SSF55729">
    <property type="entry name" value="Acyl-CoA N-acyltransferases (Nat)"/>
    <property type="match status" value="1"/>
</dbReference>
<keyword evidence="2" id="KW-0808">Transferase</keyword>